<dbReference type="InterPro" id="IPR000871">
    <property type="entry name" value="Beta-lactam_class-A"/>
</dbReference>
<dbReference type="EMBL" id="FNQG01000005">
    <property type="protein sequence ID" value="SDZ94455.1"/>
    <property type="molecule type" value="Genomic_DNA"/>
</dbReference>
<dbReference type="OrthoDB" id="9775096at2"/>
<dbReference type="InterPro" id="IPR012338">
    <property type="entry name" value="Beta-lactam/transpept-like"/>
</dbReference>
<feature type="domain" description="Beta-lactamase class A catalytic" evidence="1">
    <location>
        <begin position="99"/>
        <end position="295"/>
    </location>
</feature>
<dbReference type="GO" id="GO:0030655">
    <property type="term" value="P:beta-lactam antibiotic catabolic process"/>
    <property type="evidence" value="ECO:0007669"/>
    <property type="project" value="InterPro"/>
</dbReference>
<name>A0A1H3X4X2_SELRU</name>
<dbReference type="Proteomes" id="UP000183469">
    <property type="component" value="Unassembled WGS sequence"/>
</dbReference>
<gene>
    <name evidence="2" type="ORF">SAMN05660648_01299</name>
</gene>
<dbReference type="Pfam" id="PF13354">
    <property type="entry name" value="Beta-lactamase2"/>
    <property type="match status" value="1"/>
</dbReference>
<dbReference type="AlphaFoldDB" id="A0A1H3X4X2"/>
<dbReference type="SUPFAM" id="SSF56601">
    <property type="entry name" value="beta-lactamase/transpeptidase-like"/>
    <property type="match status" value="1"/>
</dbReference>
<dbReference type="Gene3D" id="3.40.710.10">
    <property type="entry name" value="DD-peptidase/beta-lactamase superfamily"/>
    <property type="match status" value="1"/>
</dbReference>
<protein>
    <submittedName>
        <fullName evidence="2">Beta-lactamase class A</fullName>
    </submittedName>
</protein>
<organism evidence="2 3">
    <name type="scientific">Selenomonas ruminantium</name>
    <dbReference type="NCBI Taxonomy" id="971"/>
    <lineage>
        <taxon>Bacteria</taxon>
        <taxon>Bacillati</taxon>
        <taxon>Bacillota</taxon>
        <taxon>Negativicutes</taxon>
        <taxon>Selenomonadales</taxon>
        <taxon>Selenomonadaceae</taxon>
        <taxon>Selenomonas</taxon>
    </lineage>
</organism>
<dbReference type="RefSeq" id="WP_081349996.1">
    <property type="nucleotide sequence ID" value="NZ_FNQG01000005.1"/>
</dbReference>
<dbReference type="InterPro" id="IPR045155">
    <property type="entry name" value="Beta-lactam_cat"/>
</dbReference>
<evidence type="ECO:0000259" key="1">
    <source>
        <dbReference type="Pfam" id="PF13354"/>
    </source>
</evidence>
<evidence type="ECO:0000313" key="3">
    <source>
        <dbReference type="Proteomes" id="UP000183469"/>
    </source>
</evidence>
<dbReference type="PANTHER" id="PTHR35333">
    <property type="entry name" value="BETA-LACTAMASE"/>
    <property type="match status" value="1"/>
</dbReference>
<dbReference type="GO" id="GO:0046677">
    <property type="term" value="P:response to antibiotic"/>
    <property type="evidence" value="ECO:0007669"/>
    <property type="project" value="InterPro"/>
</dbReference>
<proteinExistence type="predicted"/>
<dbReference type="PANTHER" id="PTHR35333:SF3">
    <property type="entry name" value="BETA-LACTAMASE-TYPE TRANSPEPTIDASE FOLD CONTAINING PROTEIN"/>
    <property type="match status" value="1"/>
</dbReference>
<accession>A0A1H3X4X2</accession>
<sequence>MKMKISRSTKIKRIVTFFCLVVILEAGGMATAFLWQHHDGREAAALAAEMMGKENMPLVRADRAVDEDELFAYTTQVIGANNKQLAVYFLRPGREVEPFIYNQRRMFPASMIKLFVMAKTMQDVHDGRLSLEEQLTIRKQDVVGGAGVTTWYNAGEKRTIAQLIQLMVVESDNTATNMLIDKLGMANINQYLQQYGYKDTLLVHKLMVNKKASNKNLSSVRDIGHLLTNLYYHQLVGEREDAFMLDILKQQRDKECFPAVVSGYDIAHKTGEVNGVYADGGIFYGPQEDFILVALSNSNEGRVEVIHKMQKLAKFYAGTMQ</sequence>
<reference evidence="2 3" key="1">
    <citation type="submission" date="2016-10" db="EMBL/GenBank/DDBJ databases">
        <authorList>
            <person name="de Groot N.N."/>
        </authorList>
    </citation>
    <scope>NUCLEOTIDE SEQUENCE [LARGE SCALE GENOMIC DNA]</scope>
    <source>
        <strain evidence="2 3">DSM 2872</strain>
    </source>
</reference>
<dbReference type="GO" id="GO:0008800">
    <property type="term" value="F:beta-lactamase activity"/>
    <property type="evidence" value="ECO:0007669"/>
    <property type="project" value="InterPro"/>
</dbReference>
<evidence type="ECO:0000313" key="2">
    <source>
        <dbReference type="EMBL" id="SDZ94455.1"/>
    </source>
</evidence>